<dbReference type="STRING" id="582402.Hbal_1631"/>
<dbReference type="PROSITE" id="PS01331">
    <property type="entry name" value="THYMIDYLATE_KINASE"/>
    <property type="match status" value="1"/>
</dbReference>
<dbReference type="KEGG" id="hba:Hbal_1631"/>
<dbReference type="GO" id="GO:0006235">
    <property type="term" value="P:dTTP biosynthetic process"/>
    <property type="evidence" value="ECO:0007669"/>
    <property type="project" value="UniProtKB-UniRule"/>
</dbReference>
<dbReference type="SUPFAM" id="SSF52540">
    <property type="entry name" value="P-loop containing nucleoside triphosphate hydrolases"/>
    <property type="match status" value="1"/>
</dbReference>
<dbReference type="InterPro" id="IPR018095">
    <property type="entry name" value="Thymidylate_kin_CS"/>
</dbReference>
<dbReference type="NCBIfam" id="TIGR00041">
    <property type="entry name" value="DTMP_kinase"/>
    <property type="match status" value="1"/>
</dbReference>
<dbReference type="GO" id="GO:0004798">
    <property type="term" value="F:dTMP kinase activity"/>
    <property type="evidence" value="ECO:0007669"/>
    <property type="project" value="UniProtKB-UniRule"/>
</dbReference>
<evidence type="ECO:0000259" key="13">
    <source>
        <dbReference type="Pfam" id="PF02223"/>
    </source>
</evidence>
<keyword evidence="7 12" id="KW-0418">Kinase</keyword>
<dbReference type="InterPro" id="IPR027417">
    <property type="entry name" value="P-loop_NTPase"/>
</dbReference>
<evidence type="ECO:0000256" key="10">
    <source>
        <dbReference type="ARBA" id="ARBA00048743"/>
    </source>
</evidence>
<evidence type="ECO:0000256" key="6">
    <source>
        <dbReference type="ARBA" id="ARBA00022741"/>
    </source>
</evidence>
<dbReference type="PANTHER" id="PTHR10344:SF4">
    <property type="entry name" value="UMP-CMP KINASE 2, MITOCHONDRIAL"/>
    <property type="match status" value="1"/>
</dbReference>
<protein>
    <recommendedName>
        <fullName evidence="3 12">Thymidylate kinase</fullName>
        <ecNumber evidence="2 12">2.7.4.9</ecNumber>
    </recommendedName>
    <alternativeName>
        <fullName evidence="9 12">dTMP kinase</fullName>
    </alternativeName>
</protein>
<comment type="similarity">
    <text evidence="1 12">Belongs to the thymidylate kinase family.</text>
</comment>
<dbReference type="EMBL" id="CP001678">
    <property type="protein sequence ID" value="ACT59319.1"/>
    <property type="molecule type" value="Genomic_DNA"/>
</dbReference>
<dbReference type="Gene3D" id="3.40.50.300">
    <property type="entry name" value="P-loop containing nucleotide triphosphate hydrolases"/>
    <property type="match status" value="1"/>
</dbReference>
<dbReference type="GO" id="GO:0006227">
    <property type="term" value="P:dUDP biosynthetic process"/>
    <property type="evidence" value="ECO:0007669"/>
    <property type="project" value="TreeGrafter"/>
</dbReference>
<organism evidence="14 15">
    <name type="scientific">Hirschia baltica (strain ATCC 49814 / DSM 5838 / IFAM 1418)</name>
    <dbReference type="NCBI Taxonomy" id="582402"/>
    <lineage>
        <taxon>Bacteria</taxon>
        <taxon>Pseudomonadati</taxon>
        <taxon>Pseudomonadota</taxon>
        <taxon>Alphaproteobacteria</taxon>
        <taxon>Hyphomonadales</taxon>
        <taxon>Hyphomonadaceae</taxon>
        <taxon>Hirschia</taxon>
    </lineage>
</organism>
<dbReference type="Proteomes" id="UP000002745">
    <property type="component" value="Chromosome"/>
</dbReference>
<dbReference type="EC" id="2.7.4.9" evidence="2 12"/>
<dbReference type="AlphaFoldDB" id="C6XJM4"/>
<comment type="function">
    <text evidence="11 12">Phosphorylation of dTMP to form dTDP in both de novo and salvage pathways of dTTP synthesis.</text>
</comment>
<evidence type="ECO:0000256" key="8">
    <source>
        <dbReference type="ARBA" id="ARBA00022840"/>
    </source>
</evidence>
<evidence type="ECO:0000313" key="15">
    <source>
        <dbReference type="Proteomes" id="UP000002745"/>
    </source>
</evidence>
<dbReference type="RefSeq" id="WP_015827469.1">
    <property type="nucleotide sequence ID" value="NC_012982.1"/>
</dbReference>
<evidence type="ECO:0000256" key="12">
    <source>
        <dbReference type="HAMAP-Rule" id="MF_00165"/>
    </source>
</evidence>
<dbReference type="eggNOG" id="COG0125">
    <property type="taxonomic scope" value="Bacteria"/>
</dbReference>
<dbReference type="InterPro" id="IPR018094">
    <property type="entry name" value="Thymidylate_kinase"/>
</dbReference>
<proteinExistence type="inferred from homology"/>
<evidence type="ECO:0000256" key="1">
    <source>
        <dbReference type="ARBA" id="ARBA00009776"/>
    </source>
</evidence>
<dbReference type="HAMAP" id="MF_00165">
    <property type="entry name" value="Thymidylate_kinase"/>
    <property type="match status" value="1"/>
</dbReference>
<keyword evidence="8 12" id="KW-0067">ATP-binding</keyword>
<reference evidence="15" key="1">
    <citation type="journal article" date="2011" name="J. Bacteriol.">
        <title>Genome sequences of eight morphologically diverse alphaproteobacteria.</title>
        <authorList>
            <consortium name="US DOE Joint Genome Institute"/>
            <person name="Brown P.J."/>
            <person name="Kysela D.T."/>
            <person name="Buechlein A."/>
            <person name="Hemmerich C."/>
            <person name="Brun Y.V."/>
        </authorList>
    </citation>
    <scope>NUCLEOTIDE SEQUENCE [LARGE SCALE GENOMIC DNA]</scope>
    <source>
        <strain evidence="15">ATCC 49814 / DSM 5838 / IFAM 1418</strain>
    </source>
</reference>
<dbReference type="GO" id="GO:0006233">
    <property type="term" value="P:dTDP biosynthetic process"/>
    <property type="evidence" value="ECO:0007669"/>
    <property type="project" value="InterPro"/>
</dbReference>
<dbReference type="GO" id="GO:0005524">
    <property type="term" value="F:ATP binding"/>
    <property type="evidence" value="ECO:0007669"/>
    <property type="project" value="UniProtKB-UniRule"/>
</dbReference>
<evidence type="ECO:0000256" key="4">
    <source>
        <dbReference type="ARBA" id="ARBA00022679"/>
    </source>
</evidence>
<evidence type="ECO:0000256" key="3">
    <source>
        <dbReference type="ARBA" id="ARBA00017144"/>
    </source>
</evidence>
<keyword evidence="4 12" id="KW-0808">Transferase</keyword>
<dbReference type="GO" id="GO:0005829">
    <property type="term" value="C:cytosol"/>
    <property type="evidence" value="ECO:0007669"/>
    <property type="project" value="TreeGrafter"/>
</dbReference>
<evidence type="ECO:0000256" key="5">
    <source>
        <dbReference type="ARBA" id="ARBA00022727"/>
    </source>
</evidence>
<sequence>MNLGRFVTLEGGEGVGKSTLASNLQKKLLELDIKCLLTREPGGSLGGEAIRNIVLNPPHHQDWSPLTQTLLFFAARCDHLENVIKPALLRGEWVICDRFTDSTRAYQAVAGGVDDHVVSTLDQLVVNEQQPDLTLLLDMPLEVSAKRRIERNGPQDAFEKLPQSFHENVRQAFLEIADRYKDRCYVLDASNSVDQVTAEALELICKRFSVQ</sequence>
<dbReference type="Pfam" id="PF02223">
    <property type="entry name" value="Thymidylate_kin"/>
    <property type="match status" value="1"/>
</dbReference>
<name>C6XJM4_HIRBI</name>
<accession>C6XJM4</accession>
<keyword evidence="15" id="KW-1185">Reference proteome</keyword>
<feature type="domain" description="Thymidylate kinase-like" evidence="13">
    <location>
        <begin position="9"/>
        <end position="199"/>
    </location>
</feature>
<evidence type="ECO:0000313" key="14">
    <source>
        <dbReference type="EMBL" id="ACT59319.1"/>
    </source>
</evidence>
<gene>
    <name evidence="12" type="primary">tmk</name>
    <name evidence="14" type="ordered locus">Hbal_1631</name>
</gene>
<keyword evidence="6 12" id="KW-0547">Nucleotide-binding</keyword>
<comment type="catalytic activity">
    <reaction evidence="10 12">
        <text>dTMP + ATP = dTDP + ADP</text>
        <dbReference type="Rhea" id="RHEA:13517"/>
        <dbReference type="ChEBI" id="CHEBI:30616"/>
        <dbReference type="ChEBI" id="CHEBI:58369"/>
        <dbReference type="ChEBI" id="CHEBI:63528"/>
        <dbReference type="ChEBI" id="CHEBI:456216"/>
        <dbReference type="EC" id="2.7.4.9"/>
    </reaction>
</comment>
<dbReference type="OrthoDB" id="9774907at2"/>
<feature type="binding site" evidence="12">
    <location>
        <begin position="11"/>
        <end position="18"/>
    </location>
    <ligand>
        <name>ATP</name>
        <dbReference type="ChEBI" id="CHEBI:30616"/>
    </ligand>
</feature>
<evidence type="ECO:0000256" key="2">
    <source>
        <dbReference type="ARBA" id="ARBA00012980"/>
    </source>
</evidence>
<dbReference type="HOGENOM" id="CLU_049131_0_0_5"/>
<evidence type="ECO:0000256" key="11">
    <source>
        <dbReference type="ARBA" id="ARBA00057735"/>
    </source>
</evidence>
<dbReference type="PANTHER" id="PTHR10344">
    <property type="entry name" value="THYMIDYLATE KINASE"/>
    <property type="match status" value="1"/>
</dbReference>
<dbReference type="FunFam" id="3.40.50.300:FF:000225">
    <property type="entry name" value="Thymidylate kinase"/>
    <property type="match status" value="1"/>
</dbReference>
<evidence type="ECO:0000256" key="7">
    <source>
        <dbReference type="ARBA" id="ARBA00022777"/>
    </source>
</evidence>
<dbReference type="CDD" id="cd01672">
    <property type="entry name" value="TMPK"/>
    <property type="match status" value="1"/>
</dbReference>
<keyword evidence="5 12" id="KW-0545">Nucleotide biosynthesis</keyword>
<dbReference type="InterPro" id="IPR039430">
    <property type="entry name" value="Thymidylate_kin-like_dom"/>
</dbReference>
<evidence type="ECO:0000256" key="9">
    <source>
        <dbReference type="ARBA" id="ARBA00029962"/>
    </source>
</evidence>